<feature type="region of interest" description="Disordered" evidence="1">
    <location>
        <begin position="165"/>
        <end position="208"/>
    </location>
</feature>
<accession>A0A7K4KAX5</accession>
<organism evidence="2 3">
    <name type="scientific">Crypturellus soui</name>
    <dbReference type="NCBI Taxonomy" id="458187"/>
    <lineage>
        <taxon>Eukaryota</taxon>
        <taxon>Metazoa</taxon>
        <taxon>Chordata</taxon>
        <taxon>Craniata</taxon>
        <taxon>Vertebrata</taxon>
        <taxon>Euteleostomi</taxon>
        <taxon>Archelosauria</taxon>
        <taxon>Archosauria</taxon>
        <taxon>Dinosauria</taxon>
        <taxon>Saurischia</taxon>
        <taxon>Theropoda</taxon>
        <taxon>Coelurosauria</taxon>
        <taxon>Aves</taxon>
        <taxon>Palaeognathae</taxon>
        <taxon>Tinamiformes</taxon>
        <taxon>Tinamidae</taxon>
        <taxon>Crypturellus</taxon>
    </lineage>
</organism>
<dbReference type="OrthoDB" id="9390335at2759"/>
<feature type="compositionally biased region" description="Polar residues" evidence="1">
    <location>
        <begin position="175"/>
        <end position="185"/>
    </location>
</feature>
<evidence type="ECO:0000256" key="1">
    <source>
        <dbReference type="SAM" id="MobiDB-lite"/>
    </source>
</evidence>
<sequence>MEGGPCDSSSTISTGSFLTSEILDASPADTGLSSGSTEDQVLRESATHPWNSLPFNMQWRREIFSGTSRDIEASSDNVPFQGNYHLGRQHVRFQFTKNNFFVTVPAAEFDFPEMERHVASFLHQHFQPLEPSFDLDISSPLSQYNIPQDSREFSKTSRFSRKSEDTTVCGEARGSSLNTHRSSFPSHLETCNLGNTASEQESAKENVT</sequence>
<proteinExistence type="predicted"/>
<protein>
    <submittedName>
        <fullName evidence="2">CE295 protein</fullName>
    </submittedName>
</protein>
<name>A0A7K4KAX5_9AVES</name>
<keyword evidence="3" id="KW-1185">Reference proteome</keyword>
<evidence type="ECO:0000313" key="2">
    <source>
        <dbReference type="EMBL" id="NWI13509.1"/>
    </source>
</evidence>
<comment type="caution">
    <text evidence="2">The sequence shown here is derived from an EMBL/GenBank/DDBJ whole genome shotgun (WGS) entry which is preliminary data.</text>
</comment>
<dbReference type="Proteomes" id="UP000545332">
    <property type="component" value="Unassembled WGS sequence"/>
</dbReference>
<gene>
    <name evidence="2" type="primary">Cep295_5</name>
    <name evidence="2" type="ORF">CRYSOU_R15165</name>
</gene>
<dbReference type="AlphaFoldDB" id="A0A7K4KAX5"/>
<feature type="non-terminal residue" evidence="2">
    <location>
        <position position="208"/>
    </location>
</feature>
<dbReference type="EMBL" id="VWPX01008438">
    <property type="protein sequence ID" value="NWI13509.1"/>
    <property type="molecule type" value="Genomic_DNA"/>
</dbReference>
<feature type="non-terminal residue" evidence="2">
    <location>
        <position position="1"/>
    </location>
</feature>
<reference evidence="2 3" key="1">
    <citation type="submission" date="2019-09" db="EMBL/GenBank/DDBJ databases">
        <title>Bird 10,000 Genomes (B10K) Project - Family phase.</title>
        <authorList>
            <person name="Zhang G."/>
        </authorList>
    </citation>
    <scope>NUCLEOTIDE SEQUENCE [LARGE SCALE GENOMIC DNA]</scope>
    <source>
        <strain evidence="2">B10K-MSB-42743</strain>
        <tissue evidence="2">Heart</tissue>
    </source>
</reference>
<evidence type="ECO:0000313" key="3">
    <source>
        <dbReference type="Proteomes" id="UP000545332"/>
    </source>
</evidence>